<dbReference type="CDD" id="cd07061">
    <property type="entry name" value="HP_HAP_like"/>
    <property type="match status" value="1"/>
</dbReference>
<evidence type="ECO:0000313" key="5">
    <source>
        <dbReference type="Proteomes" id="UP000663880"/>
    </source>
</evidence>
<keyword evidence="5" id="KW-1185">Reference proteome</keyword>
<evidence type="ECO:0000256" key="1">
    <source>
        <dbReference type="ARBA" id="ARBA00000032"/>
    </source>
</evidence>
<comment type="catalytic activity">
    <reaction evidence="1">
        <text>a phosphate monoester + H2O = an alcohol + phosphate</text>
        <dbReference type="Rhea" id="RHEA:15017"/>
        <dbReference type="ChEBI" id="CHEBI:15377"/>
        <dbReference type="ChEBI" id="CHEBI:30879"/>
        <dbReference type="ChEBI" id="CHEBI:43474"/>
        <dbReference type="ChEBI" id="CHEBI:67140"/>
        <dbReference type="EC" id="3.1.3.2"/>
    </reaction>
</comment>
<dbReference type="OrthoDB" id="75078at2759"/>
<evidence type="ECO:0000256" key="3">
    <source>
        <dbReference type="SAM" id="Phobius"/>
    </source>
</evidence>
<comment type="caution">
    <text evidence="4">The sequence shown here is derived from an EMBL/GenBank/DDBJ whole genome shotgun (WGS) entry which is preliminary data.</text>
</comment>
<dbReference type="InterPro" id="IPR029033">
    <property type="entry name" value="His_PPase_superfam"/>
</dbReference>
<organism evidence="4 5">
    <name type="scientific">Pieris macdunnoughi</name>
    <dbReference type="NCBI Taxonomy" id="345717"/>
    <lineage>
        <taxon>Eukaryota</taxon>
        <taxon>Metazoa</taxon>
        <taxon>Ecdysozoa</taxon>
        <taxon>Arthropoda</taxon>
        <taxon>Hexapoda</taxon>
        <taxon>Insecta</taxon>
        <taxon>Pterygota</taxon>
        <taxon>Neoptera</taxon>
        <taxon>Endopterygota</taxon>
        <taxon>Lepidoptera</taxon>
        <taxon>Glossata</taxon>
        <taxon>Ditrysia</taxon>
        <taxon>Papilionoidea</taxon>
        <taxon>Pieridae</taxon>
        <taxon>Pierinae</taxon>
        <taxon>Pieris</taxon>
    </lineage>
</organism>
<dbReference type="AlphaFoldDB" id="A0A821UBN5"/>
<dbReference type="InterPro" id="IPR033379">
    <property type="entry name" value="Acid_Pase_AS"/>
</dbReference>
<dbReference type="SUPFAM" id="SSF53254">
    <property type="entry name" value="Phosphoglycerate mutase-like"/>
    <property type="match status" value="1"/>
</dbReference>
<dbReference type="PANTHER" id="PTHR11567:SF135">
    <property type="entry name" value="GLUCOSE-1-PHOSPHATASE"/>
    <property type="match status" value="1"/>
</dbReference>
<dbReference type="Gene3D" id="3.40.50.1240">
    <property type="entry name" value="Phosphoglycerate mutase-like"/>
    <property type="match status" value="2"/>
</dbReference>
<sequence>MSARQNLCLSIGLFLCFTLCLFMVLIILDRPVNQYQLEKVIILSRHNLRTPLSKDLDKITPLSWPKWKEEPGYLTEKGFVLEGYMGSFFKYWLNSNDLLLNGCPKKDEFYIYSNNMQRTLMSSKAFITKAFPGCEITIHQSAKKYDPVFSPFIHNNTDNFRKIAIEEMDSVLESLNLKSAYNFMENILDYQTSELCKIDKKCDMITEKNLINITVGNKPSLKGPIKLCNMAIDAFFMEYYSGLPIHDIAWGKLSDMTDWNQILPLTYGYHNVTFNTTHVAKDIAKPLLKYLSNLFIQNYPTVTLLMGHDANINVLLNAMEFKPFMLKNEFVPTPIGGKIVFQKWQDLNNKKFLLKIEYVYQSMEQIRKGIVLSKNNPPMFQLLELKNCKADDDGFCDWDEFLNFLHSIVLL</sequence>
<reference evidence="4" key="1">
    <citation type="submission" date="2021-02" db="EMBL/GenBank/DDBJ databases">
        <authorList>
            <person name="Steward A R."/>
        </authorList>
    </citation>
    <scope>NUCLEOTIDE SEQUENCE</scope>
</reference>
<comment type="similarity">
    <text evidence="2">Belongs to the histidine acid phosphatase family.</text>
</comment>
<dbReference type="PANTHER" id="PTHR11567">
    <property type="entry name" value="ACID PHOSPHATASE-RELATED"/>
    <property type="match status" value="1"/>
</dbReference>
<dbReference type="Proteomes" id="UP000663880">
    <property type="component" value="Unassembled WGS sequence"/>
</dbReference>
<evidence type="ECO:0000313" key="4">
    <source>
        <dbReference type="EMBL" id="CAF4887304.1"/>
    </source>
</evidence>
<name>A0A821UBN5_9NEOP</name>
<dbReference type="PROSITE" id="PS00616">
    <property type="entry name" value="HIS_ACID_PHOSPHAT_1"/>
    <property type="match status" value="1"/>
</dbReference>
<dbReference type="GO" id="GO:0003993">
    <property type="term" value="F:acid phosphatase activity"/>
    <property type="evidence" value="ECO:0007669"/>
    <property type="project" value="UniProtKB-EC"/>
</dbReference>
<evidence type="ECO:0000256" key="2">
    <source>
        <dbReference type="ARBA" id="ARBA00005375"/>
    </source>
</evidence>
<dbReference type="InterPro" id="IPR000560">
    <property type="entry name" value="His_Pase_clade-2"/>
</dbReference>
<keyword evidence="3" id="KW-0812">Transmembrane</keyword>
<feature type="transmembrane region" description="Helical" evidence="3">
    <location>
        <begin position="7"/>
        <end position="28"/>
    </location>
</feature>
<keyword evidence="3" id="KW-1133">Transmembrane helix</keyword>
<proteinExistence type="inferred from homology"/>
<dbReference type="InterPro" id="IPR050645">
    <property type="entry name" value="Histidine_acid_phosphatase"/>
</dbReference>
<protein>
    <recommendedName>
        <fullName evidence="6">Glucose-1-phosphatase</fullName>
    </recommendedName>
</protein>
<dbReference type="EMBL" id="CAJOBZ010000030">
    <property type="protein sequence ID" value="CAF4887304.1"/>
    <property type="molecule type" value="Genomic_DNA"/>
</dbReference>
<dbReference type="Pfam" id="PF00328">
    <property type="entry name" value="His_Phos_2"/>
    <property type="match status" value="1"/>
</dbReference>
<dbReference type="GO" id="GO:0050308">
    <property type="term" value="F:sugar-phosphatase activity"/>
    <property type="evidence" value="ECO:0007669"/>
    <property type="project" value="TreeGrafter"/>
</dbReference>
<keyword evidence="3" id="KW-0472">Membrane</keyword>
<accession>A0A821UBN5</accession>
<gene>
    <name evidence="4" type="ORF">PMACD_LOCUS10140</name>
</gene>
<evidence type="ECO:0008006" key="6">
    <source>
        <dbReference type="Google" id="ProtNLM"/>
    </source>
</evidence>